<evidence type="ECO:0000313" key="3">
    <source>
        <dbReference type="Proteomes" id="UP001194696"/>
    </source>
</evidence>
<feature type="non-terminal residue" evidence="2">
    <location>
        <position position="1"/>
    </location>
</feature>
<comment type="caution">
    <text evidence="2">The sequence shown here is derived from an EMBL/GenBank/DDBJ whole genome shotgun (WGS) entry which is preliminary data.</text>
</comment>
<dbReference type="InterPro" id="IPR011009">
    <property type="entry name" value="Kinase-like_dom_sf"/>
</dbReference>
<evidence type="ECO:0000313" key="2">
    <source>
        <dbReference type="EMBL" id="KAG0271251.1"/>
    </source>
</evidence>
<dbReference type="Proteomes" id="UP001194696">
    <property type="component" value="Unassembled WGS sequence"/>
</dbReference>
<accession>A0ABQ7JH20</accession>
<dbReference type="PANTHER" id="PTHR48011">
    <property type="entry name" value="CCR4-NOT TRANSCRIPTIONAL COMPLEX SUBUNIT CAF120-RELATED"/>
    <property type="match status" value="1"/>
</dbReference>
<dbReference type="SUPFAM" id="SSF56112">
    <property type="entry name" value="Protein kinase-like (PK-like)"/>
    <property type="match status" value="1"/>
</dbReference>
<dbReference type="GO" id="GO:0016301">
    <property type="term" value="F:kinase activity"/>
    <property type="evidence" value="ECO:0007669"/>
    <property type="project" value="UniProtKB-KW"/>
</dbReference>
<dbReference type="CDD" id="cd00180">
    <property type="entry name" value="PKc"/>
    <property type="match status" value="1"/>
</dbReference>
<gene>
    <name evidence="2" type="primary">CDK20</name>
    <name evidence="2" type="ORF">BGZ96_005907</name>
</gene>
<keyword evidence="2" id="KW-0808">Transferase</keyword>
<dbReference type="PROSITE" id="PS00108">
    <property type="entry name" value="PROTEIN_KINASE_ST"/>
    <property type="match status" value="1"/>
</dbReference>
<feature type="domain" description="Protein kinase" evidence="1">
    <location>
        <begin position="1"/>
        <end position="104"/>
    </location>
</feature>
<evidence type="ECO:0000259" key="1">
    <source>
        <dbReference type="PROSITE" id="PS50011"/>
    </source>
</evidence>
<keyword evidence="2" id="KW-0418">Kinase</keyword>
<dbReference type="PROSITE" id="PS50011">
    <property type="entry name" value="PROTEIN_KINASE_DOM"/>
    <property type="match status" value="1"/>
</dbReference>
<dbReference type="InterPro" id="IPR052751">
    <property type="entry name" value="Plant_MAPKKK"/>
</dbReference>
<sequence length="104" mass="11970">FENEAKTLQRLPHENLIAYVGYFRYHGLFHLVMELASHTLHDAIVGRRIDTPIFLKYAKMMAVGIVHLHSHQILHGDLKPVNILITEQNVIKLADLGEMRNMTT</sequence>
<name>A0ABQ7JH20_9FUNG</name>
<dbReference type="PANTHER" id="PTHR48011:SF4">
    <property type="entry name" value="MITOGEN-ACTIVATED PROTEIN KINASE KINASE KINASE 19"/>
    <property type="match status" value="1"/>
</dbReference>
<organism evidence="2 3">
    <name type="scientific">Linnemannia gamsii</name>
    <dbReference type="NCBI Taxonomy" id="64522"/>
    <lineage>
        <taxon>Eukaryota</taxon>
        <taxon>Fungi</taxon>
        <taxon>Fungi incertae sedis</taxon>
        <taxon>Mucoromycota</taxon>
        <taxon>Mortierellomycotina</taxon>
        <taxon>Mortierellomycetes</taxon>
        <taxon>Mortierellales</taxon>
        <taxon>Mortierellaceae</taxon>
        <taxon>Linnemannia</taxon>
    </lineage>
</organism>
<feature type="non-terminal residue" evidence="2">
    <location>
        <position position="104"/>
    </location>
</feature>
<dbReference type="EMBL" id="JAAAIM010002817">
    <property type="protein sequence ID" value="KAG0271251.1"/>
    <property type="molecule type" value="Genomic_DNA"/>
</dbReference>
<dbReference type="InterPro" id="IPR000719">
    <property type="entry name" value="Prot_kinase_dom"/>
</dbReference>
<proteinExistence type="predicted"/>
<protein>
    <submittedName>
        <fullName evidence="2">Cyclin-dependent kinase 20</fullName>
    </submittedName>
</protein>
<dbReference type="Pfam" id="PF00069">
    <property type="entry name" value="Pkinase"/>
    <property type="match status" value="1"/>
</dbReference>
<reference evidence="2 3" key="1">
    <citation type="journal article" date="2020" name="Fungal Divers.">
        <title>Resolving the Mortierellaceae phylogeny through synthesis of multi-gene phylogenetics and phylogenomics.</title>
        <authorList>
            <person name="Vandepol N."/>
            <person name="Liber J."/>
            <person name="Desiro A."/>
            <person name="Na H."/>
            <person name="Kennedy M."/>
            <person name="Barry K."/>
            <person name="Grigoriev I.V."/>
            <person name="Miller A.N."/>
            <person name="O'Donnell K."/>
            <person name="Stajich J.E."/>
            <person name="Bonito G."/>
        </authorList>
    </citation>
    <scope>NUCLEOTIDE SEQUENCE [LARGE SCALE GENOMIC DNA]</scope>
    <source>
        <strain evidence="2 3">AD045</strain>
    </source>
</reference>
<keyword evidence="3" id="KW-1185">Reference proteome</keyword>
<dbReference type="Gene3D" id="1.10.510.10">
    <property type="entry name" value="Transferase(Phosphotransferase) domain 1"/>
    <property type="match status" value="1"/>
</dbReference>
<dbReference type="InterPro" id="IPR008271">
    <property type="entry name" value="Ser/Thr_kinase_AS"/>
</dbReference>